<organism evidence="3 4">
    <name type="scientific">Thermodesulfobium acidiphilum</name>
    <dbReference type="NCBI Taxonomy" id="1794699"/>
    <lineage>
        <taxon>Bacteria</taxon>
        <taxon>Pseudomonadati</taxon>
        <taxon>Thermodesulfobiota</taxon>
        <taxon>Thermodesulfobiia</taxon>
        <taxon>Thermodesulfobiales</taxon>
        <taxon>Thermodesulfobiaceae</taxon>
        <taxon>Thermodesulfobium</taxon>
    </lineage>
</organism>
<protein>
    <submittedName>
        <fullName evidence="3">Heptosyltransferase-2</fullName>
    </submittedName>
</protein>
<dbReference type="InterPro" id="IPR002201">
    <property type="entry name" value="Glyco_trans_9"/>
</dbReference>
<dbReference type="Pfam" id="PF01075">
    <property type="entry name" value="Glyco_transf_9"/>
    <property type="match status" value="1"/>
</dbReference>
<dbReference type="PANTHER" id="PTHR30160:SF1">
    <property type="entry name" value="LIPOPOLYSACCHARIDE 1,2-N-ACETYLGLUCOSAMINETRANSFERASE-RELATED"/>
    <property type="match status" value="1"/>
</dbReference>
<dbReference type="Proteomes" id="UP000244792">
    <property type="component" value="Chromosome"/>
</dbReference>
<dbReference type="GO" id="GO:0008713">
    <property type="term" value="F:ADP-heptose-lipopolysaccharide heptosyltransferase activity"/>
    <property type="evidence" value="ECO:0007669"/>
    <property type="project" value="TreeGrafter"/>
</dbReference>
<keyword evidence="2 3" id="KW-0808">Transferase</keyword>
<evidence type="ECO:0000256" key="1">
    <source>
        <dbReference type="ARBA" id="ARBA00022676"/>
    </source>
</evidence>
<gene>
    <name evidence="3" type="ORF">TDSAC_1007</name>
</gene>
<keyword evidence="1" id="KW-0328">Glycosyltransferase</keyword>
<evidence type="ECO:0000313" key="4">
    <source>
        <dbReference type="Proteomes" id="UP000244792"/>
    </source>
</evidence>
<proteinExistence type="predicted"/>
<name>A0A2R4W0Z1_THEAF</name>
<evidence type="ECO:0000256" key="2">
    <source>
        <dbReference type="ARBA" id="ARBA00022679"/>
    </source>
</evidence>
<evidence type="ECO:0000313" key="3">
    <source>
        <dbReference type="EMBL" id="AWB10360.1"/>
    </source>
</evidence>
<dbReference type="RefSeq" id="WP_108309167.1">
    <property type="nucleotide sequence ID" value="NZ_CP020921.1"/>
</dbReference>
<dbReference type="CDD" id="cd03789">
    <property type="entry name" value="GT9_LPS_heptosyltransferase"/>
    <property type="match status" value="1"/>
</dbReference>
<dbReference type="AlphaFoldDB" id="A0A2R4W0Z1"/>
<dbReference type="EMBL" id="CP020921">
    <property type="protein sequence ID" value="AWB10360.1"/>
    <property type="molecule type" value="Genomic_DNA"/>
</dbReference>
<accession>A0A2R4W0Z1</accession>
<sequence>MDKFINRKIIYLNSNSKMTPIKKFIDFFGYRFFCKYKADLDNLDMNNYKSICIVQMGHIGDFLLSTPMISEIRKNFYGKLIIAINKNTLELASNLKGVDEVIVLEHPRKIYSRSKDNSIHSAIKSFSKINADIVLEVRGDINIIPFIKFFSHYKYLIGFDVGGAGFLLDRVLEYPYGEHITETYNKFLEFFKIKIPEIRKLDSYYDLKAPNPVKKDKYIVIAVGQTGARSKDWETGNFIKLINMFLNEGYIVVLVGKISPDESKEYDRLVNKNLINLANKTTLMELFSVLRNSYLFIGLDSGPTHAAAMLGVRTVALYSGVVDFNVFRPIEVFGNVSIIKMDVECEKCYKINCENNVCMKMIKPKTVFDRSIELIRGSLCNE</sequence>
<dbReference type="InterPro" id="IPR051199">
    <property type="entry name" value="LPS_LOS_Heptosyltrfase"/>
</dbReference>
<dbReference type="KEGG" id="taci:TDSAC_1007"/>
<dbReference type="Gene3D" id="3.40.50.2000">
    <property type="entry name" value="Glycogen Phosphorylase B"/>
    <property type="match status" value="2"/>
</dbReference>
<dbReference type="GO" id="GO:0009244">
    <property type="term" value="P:lipopolysaccharide core region biosynthetic process"/>
    <property type="evidence" value="ECO:0007669"/>
    <property type="project" value="TreeGrafter"/>
</dbReference>
<dbReference type="PANTHER" id="PTHR30160">
    <property type="entry name" value="TETRAACYLDISACCHARIDE 4'-KINASE-RELATED"/>
    <property type="match status" value="1"/>
</dbReference>
<dbReference type="OrthoDB" id="9797795at2"/>
<dbReference type="GO" id="GO:0005829">
    <property type="term" value="C:cytosol"/>
    <property type="evidence" value="ECO:0007669"/>
    <property type="project" value="TreeGrafter"/>
</dbReference>
<keyword evidence="4" id="KW-1185">Reference proteome</keyword>
<dbReference type="SUPFAM" id="SSF53756">
    <property type="entry name" value="UDP-Glycosyltransferase/glycogen phosphorylase"/>
    <property type="match status" value="1"/>
</dbReference>
<reference evidence="3 4" key="1">
    <citation type="submission" date="2017-04" db="EMBL/GenBank/DDBJ databases">
        <title>Genomic insights into metabolism of Thermodesulfobium acidiphilum.</title>
        <authorList>
            <person name="Toshchakov S.V."/>
            <person name="Frolov E.N."/>
            <person name="Kublanov I.V."/>
            <person name="Samarov N.I."/>
            <person name="Novikov A."/>
            <person name="Lebedinsky A.V."/>
            <person name="Bonch-Osmolovskaya E.A."/>
            <person name="Chernyh N.A."/>
        </authorList>
    </citation>
    <scope>NUCLEOTIDE SEQUENCE [LARGE SCALE GENOMIC DNA]</scope>
    <source>
        <strain evidence="3 4">3127-1</strain>
    </source>
</reference>